<dbReference type="InterPro" id="IPR001789">
    <property type="entry name" value="Sig_transdc_resp-reg_receiver"/>
</dbReference>
<dbReference type="Pfam" id="PF00072">
    <property type="entry name" value="Response_reg"/>
    <property type="match status" value="1"/>
</dbReference>
<comment type="catalytic activity">
    <reaction evidence="1">
        <text>ATP + protein L-histidine = ADP + protein N-phospho-L-histidine.</text>
        <dbReference type="EC" id="2.7.13.3"/>
    </reaction>
</comment>
<dbReference type="PANTHER" id="PTHR43047:SF78">
    <property type="entry name" value="SENSORY_REGULATORY PROTEIN RPFC"/>
    <property type="match status" value="1"/>
</dbReference>
<accession>A0A1U7DL97</accession>
<evidence type="ECO:0000313" key="16">
    <source>
        <dbReference type="Proteomes" id="UP000187266"/>
    </source>
</evidence>
<keyword evidence="6 14" id="KW-0812">Transmembrane</keyword>
<evidence type="ECO:0000256" key="8">
    <source>
        <dbReference type="ARBA" id="ARBA00022777"/>
    </source>
</evidence>
<dbReference type="Gene3D" id="3.30.565.10">
    <property type="entry name" value="Histidine kinase-like ATPase, C-terminal domain"/>
    <property type="match status" value="1"/>
</dbReference>
<feature type="region of interest" description="Disordered" evidence="13">
    <location>
        <begin position="732"/>
        <end position="752"/>
    </location>
</feature>
<dbReference type="CDD" id="cd00082">
    <property type="entry name" value="HisKA"/>
    <property type="match status" value="1"/>
</dbReference>
<keyword evidence="10 14" id="KW-1133">Transmembrane helix</keyword>
<dbReference type="InterPro" id="IPR036097">
    <property type="entry name" value="HisK_dim/P_sf"/>
</dbReference>
<evidence type="ECO:0000256" key="12">
    <source>
        <dbReference type="ARBA" id="ARBA00023136"/>
    </source>
</evidence>
<dbReference type="InterPro" id="IPR036890">
    <property type="entry name" value="HATPase_C_sf"/>
</dbReference>
<proteinExistence type="predicted"/>
<evidence type="ECO:0000256" key="11">
    <source>
        <dbReference type="ARBA" id="ARBA00023012"/>
    </source>
</evidence>
<keyword evidence="11" id="KW-0902">Two-component regulatory system</keyword>
<dbReference type="Pfam" id="PF00512">
    <property type="entry name" value="HisKA"/>
    <property type="match status" value="1"/>
</dbReference>
<keyword evidence="4" id="KW-0597">Phosphoprotein</keyword>
<dbReference type="GO" id="GO:0016020">
    <property type="term" value="C:membrane"/>
    <property type="evidence" value="ECO:0007669"/>
    <property type="project" value="UniProtKB-SubCell"/>
</dbReference>
<evidence type="ECO:0000256" key="2">
    <source>
        <dbReference type="ARBA" id="ARBA00004370"/>
    </source>
</evidence>
<evidence type="ECO:0000256" key="5">
    <source>
        <dbReference type="ARBA" id="ARBA00022679"/>
    </source>
</evidence>
<dbReference type="SMART" id="SM00387">
    <property type="entry name" value="HATPase_c"/>
    <property type="match status" value="1"/>
</dbReference>
<sequence>MSGETVAAGGMPAPVPDQTPHRRGARLRPTGQIARDLRDGNTIADKRSPTGRLQRFCLGRWRVLPLRLAYEVTGATIFGIFQGAEAGILLLGIWLCGELVDLLVNRWAMAPGRIVQNLESVDHAIAASSAVWACFMATGAAIIWTTGGMGYWMLATTFLVSASVNAELVGGLHVRSLRIVQAIFATVAALLVAGTLFLSGFAREAVQFSLAAAVLAATLSGLFIRLRLQNRRRHEFERRLIASRRETEVVNRALVASQDELKAGNRLARSKAAEAEKANRAKSDFLAHMSHELRTPLNGILGIAELLESAGPTRDQAELIETLSRSGRSLLSIINDILDISQVESGKFRLTAAPFCPCGVIEDVTALIAPLAERRGLTFRTRGDVPRVMLRGDAGRLRQVLMNLLGNAVKFTSSGGVTLRLGHEARGDSLLLKMAVEDTGPGIAAEDAERIFAPFEQGEEHLTRRFDGSGLGLAISRQLVELMQGEMTLLPNPAGGSTFTVRLPLKLAAPDGAGDRGGAPREGDECQAMPLDPGRRRVSPFAPPARNSALRATETAPENPAPTGEESRDARDRRRGDYCIAGGADRREKKTAMRSLRTDEAMPDLTGATILLAEDNRTNRLIFSRYLSGTGARLIMAHDGAEAVEAYRLHAPSLVLLDISMPVMSGFDAARQIRALEAGAGGSLCPIVALTAHAFTSDHNRCRAAGMDAVLIKPIGRMALVETVAEVLSRSGAAASTEAPRQADTPRADALG</sequence>
<dbReference type="GO" id="GO:0005524">
    <property type="term" value="F:ATP binding"/>
    <property type="evidence" value="ECO:0007669"/>
    <property type="project" value="UniProtKB-KW"/>
</dbReference>
<evidence type="ECO:0000256" key="14">
    <source>
        <dbReference type="SAM" id="Phobius"/>
    </source>
</evidence>
<keyword evidence="9" id="KW-0067">ATP-binding</keyword>
<feature type="transmembrane region" description="Helical" evidence="14">
    <location>
        <begin position="124"/>
        <end position="144"/>
    </location>
</feature>
<name>A0A1U7DL97_9RHOB</name>
<keyword evidence="5" id="KW-0808">Transferase</keyword>
<feature type="region of interest" description="Disordered" evidence="13">
    <location>
        <begin position="510"/>
        <end position="578"/>
    </location>
</feature>
<accession>A0A2M9DBS2</accession>
<dbReference type="SUPFAM" id="SSF55874">
    <property type="entry name" value="ATPase domain of HSP90 chaperone/DNA topoisomerase II/histidine kinase"/>
    <property type="match status" value="1"/>
</dbReference>
<evidence type="ECO:0000256" key="13">
    <source>
        <dbReference type="SAM" id="MobiDB-lite"/>
    </source>
</evidence>
<dbReference type="CDD" id="cd16922">
    <property type="entry name" value="HATPase_EvgS-ArcB-TorS-like"/>
    <property type="match status" value="1"/>
</dbReference>
<protein>
    <recommendedName>
        <fullName evidence="3">histidine kinase</fullName>
        <ecNumber evidence="3">2.7.13.3</ecNumber>
    </recommendedName>
</protein>
<dbReference type="SUPFAM" id="SSF52172">
    <property type="entry name" value="CheY-like"/>
    <property type="match status" value="1"/>
</dbReference>
<organism evidence="15 16">
    <name type="scientific">Brevirhabdus pacifica</name>
    <dbReference type="NCBI Taxonomy" id="1267768"/>
    <lineage>
        <taxon>Bacteria</taxon>
        <taxon>Pseudomonadati</taxon>
        <taxon>Pseudomonadota</taxon>
        <taxon>Alphaproteobacteria</taxon>
        <taxon>Rhodobacterales</taxon>
        <taxon>Paracoccaceae</taxon>
        <taxon>Brevirhabdus</taxon>
    </lineage>
</organism>
<dbReference type="InterPro" id="IPR011006">
    <property type="entry name" value="CheY-like_superfamily"/>
</dbReference>
<dbReference type="PRINTS" id="PR00344">
    <property type="entry name" value="BCTRLSENSOR"/>
</dbReference>
<dbReference type="SMART" id="SM00448">
    <property type="entry name" value="REC"/>
    <property type="match status" value="1"/>
</dbReference>
<dbReference type="PANTHER" id="PTHR43047">
    <property type="entry name" value="TWO-COMPONENT HISTIDINE PROTEIN KINASE"/>
    <property type="match status" value="1"/>
</dbReference>
<evidence type="ECO:0000313" key="15">
    <source>
        <dbReference type="EMBL" id="APX90638.1"/>
    </source>
</evidence>
<evidence type="ECO:0000256" key="3">
    <source>
        <dbReference type="ARBA" id="ARBA00012438"/>
    </source>
</evidence>
<evidence type="ECO:0000256" key="1">
    <source>
        <dbReference type="ARBA" id="ARBA00000085"/>
    </source>
</evidence>
<dbReference type="STRING" id="1267768.BV394_13685"/>
<dbReference type="Gene3D" id="1.10.287.130">
    <property type="match status" value="1"/>
</dbReference>
<dbReference type="PROSITE" id="PS50110">
    <property type="entry name" value="RESPONSE_REGULATORY"/>
    <property type="match status" value="1"/>
</dbReference>
<feature type="transmembrane region" description="Helical" evidence="14">
    <location>
        <begin position="182"/>
        <end position="202"/>
    </location>
</feature>
<feature type="region of interest" description="Disordered" evidence="13">
    <location>
        <begin position="1"/>
        <end position="31"/>
    </location>
</feature>
<dbReference type="Pfam" id="PF02518">
    <property type="entry name" value="HATPase_c"/>
    <property type="match status" value="1"/>
</dbReference>
<gene>
    <name evidence="15" type="ORF">BV394_13685</name>
</gene>
<evidence type="ECO:0000256" key="7">
    <source>
        <dbReference type="ARBA" id="ARBA00022741"/>
    </source>
</evidence>
<dbReference type="InterPro" id="IPR003661">
    <property type="entry name" value="HisK_dim/P_dom"/>
</dbReference>
<dbReference type="Gene3D" id="3.40.50.2300">
    <property type="match status" value="1"/>
</dbReference>
<dbReference type="GO" id="GO:0000155">
    <property type="term" value="F:phosphorelay sensor kinase activity"/>
    <property type="evidence" value="ECO:0007669"/>
    <property type="project" value="InterPro"/>
</dbReference>
<feature type="compositionally biased region" description="Basic and acidic residues" evidence="13">
    <location>
        <begin position="565"/>
        <end position="577"/>
    </location>
</feature>
<dbReference type="Proteomes" id="UP000187266">
    <property type="component" value="Chromosome"/>
</dbReference>
<evidence type="ECO:0000256" key="6">
    <source>
        <dbReference type="ARBA" id="ARBA00022692"/>
    </source>
</evidence>
<dbReference type="InterPro" id="IPR005467">
    <property type="entry name" value="His_kinase_dom"/>
</dbReference>
<dbReference type="EC" id="2.7.13.3" evidence="3"/>
<keyword evidence="7" id="KW-0547">Nucleotide-binding</keyword>
<dbReference type="FunFam" id="3.30.565.10:FF:000010">
    <property type="entry name" value="Sensor histidine kinase RcsC"/>
    <property type="match status" value="1"/>
</dbReference>
<dbReference type="SMART" id="SM00388">
    <property type="entry name" value="HisKA"/>
    <property type="match status" value="1"/>
</dbReference>
<keyword evidence="8" id="KW-0418">Kinase</keyword>
<dbReference type="PROSITE" id="PS50109">
    <property type="entry name" value="HIS_KIN"/>
    <property type="match status" value="1"/>
</dbReference>
<dbReference type="RefSeq" id="WP_100053075.1">
    <property type="nucleotide sequence ID" value="NZ_CP019124.1"/>
</dbReference>
<dbReference type="EMBL" id="CP019124">
    <property type="protein sequence ID" value="APX90638.1"/>
    <property type="molecule type" value="Genomic_DNA"/>
</dbReference>
<keyword evidence="12 14" id="KW-0472">Membrane</keyword>
<dbReference type="AlphaFoldDB" id="A0A1U7DL97"/>
<evidence type="ECO:0000256" key="9">
    <source>
        <dbReference type="ARBA" id="ARBA00022840"/>
    </source>
</evidence>
<dbReference type="SUPFAM" id="SSF47384">
    <property type="entry name" value="Homodimeric domain of signal transducing histidine kinase"/>
    <property type="match status" value="1"/>
</dbReference>
<evidence type="ECO:0000256" key="10">
    <source>
        <dbReference type="ARBA" id="ARBA00022989"/>
    </source>
</evidence>
<keyword evidence="16" id="KW-1185">Reference proteome</keyword>
<dbReference type="InterPro" id="IPR003594">
    <property type="entry name" value="HATPase_dom"/>
</dbReference>
<dbReference type="CDD" id="cd17546">
    <property type="entry name" value="REC_hyHK_CKI1_RcsC-like"/>
    <property type="match status" value="1"/>
</dbReference>
<evidence type="ECO:0000256" key="4">
    <source>
        <dbReference type="ARBA" id="ARBA00022553"/>
    </source>
</evidence>
<comment type="subcellular location">
    <subcellularLocation>
        <location evidence="2">Membrane</location>
    </subcellularLocation>
</comment>
<feature type="transmembrane region" description="Helical" evidence="14">
    <location>
        <begin position="208"/>
        <end position="228"/>
    </location>
</feature>
<dbReference type="FunFam" id="1.10.287.130:FF:000004">
    <property type="entry name" value="Ethylene receptor 1"/>
    <property type="match status" value="1"/>
</dbReference>
<dbReference type="InterPro" id="IPR004358">
    <property type="entry name" value="Sig_transdc_His_kin-like_C"/>
</dbReference>
<reference evidence="15 16" key="1">
    <citation type="submission" date="2017-01" db="EMBL/GenBank/DDBJ databases">
        <title>Genomic analysis of Xuhuaishuia manganoxidans DY6-4.</title>
        <authorList>
            <person name="Wang X."/>
        </authorList>
    </citation>
    <scope>NUCLEOTIDE SEQUENCE [LARGE SCALE GENOMIC DNA]</scope>
    <source>
        <strain evidence="15 16">DY6-4</strain>
    </source>
</reference>